<name>A0A2T0SP75_9PSEU</name>
<dbReference type="CDD" id="cd02440">
    <property type="entry name" value="AdoMet_MTases"/>
    <property type="match status" value="1"/>
</dbReference>
<dbReference type="SUPFAM" id="SSF53335">
    <property type="entry name" value="S-adenosyl-L-methionine-dependent methyltransferases"/>
    <property type="match status" value="1"/>
</dbReference>
<keyword evidence="3" id="KW-0489">Methyltransferase</keyword>
<dbReference type="EMBL" id="PVTF01000014">
    <property type="protein sequence ID" value="PRY35222.1"/>
    <property type="molecule type" value="Genomic_DNA"/>
</dbReference>
<comment type="caution">
    <text evidence="3">The sequence shown here is derived from an EMBL/GenBank/DDBJ whole genome shotgun (WGS) entry which is preliminary data.</text>
</comment>
<dbReference type="GO" id="GO:0008168">
    <property type="term" value="F:methyltransferase activity"/>
    <property type="evidence" value="ECO:0007669"/>
    <property type="project" value="UniProtKB-KW"/>
</dbReference>
<dbReference type="PANTHER" id="PTHR43861">
    <property type="entry name" value="TRANS-ACONITATE 2-METHYLTRANSFERASE-RELATED"/>
    <property type="match status" value="1"/>
</dbReference>
<dbReference type="OrthoDB" id="9811589at2"/>
<keyword evidence="4" id="KW-1185">Reference proteome</keyword>
<dbReference type="Pfam" id="PF13649">
    <property type="entry name" value="Methyltransf_25"/>
    <property type="match status" value="1"/>
</dbReference>
<gene>
    <name evidence="3" type="ORF">CLV43_114140</name>
</gene>
<accession>A0A2T0SP75</accession>
<dbReference type="Proteomes" id="UP000239494">
    <property type="component" value="Unassembled WGS sequence"/>
</dbReference>
<organism evidence="3 4">
    <name type="scientific">Umezawaea tangerina</name>
    <dbReference type="NCBI Taxonomy" id="84725"/>
    <lineage>
        <taxon>Bacteria</taxon>
        <taxon>Bacillati</taxon>
        <taxon>Actinomycetota</taxon>
        <taxon>Actinomycetes</taxon>
        <taxon>Pseudonocardiales</taxon>
        <taxon>Pseudonocardiaceae</taxon>
        <taxon>Umezawaea</taxon>
    </lineage>
</organism>
<dbReference type="Gene3D" id="3.40.50.150">
    <property type="entry name" value="Vaccinia Virus protein VP39"/>
    <property type="match status" value="1"/>
</dbReference>
<reference evidence="3 4" key="1">
    <citation type="submission" date="2018-03" db="EMBL/GenBank/DDBJ databases">
        <title>Genomic Encyclopedia of Archaeal and Bacterial Type Strains, Phase II (KMG-II): from individual species to whole genera.</title>
        <authorList>
            <person name="Goeker M."/>
        </authorList>
    </citation>
    <scope>NUCLEOTIDE SEQUENCE [LARGE SCALE GENOMIC DNA]</scope>
    <source>
        <strain evidence="3 4">DSM 44720</strain>
    </source>
</reference>
<sequence length="234" mass="25527">MADTADWYDTVNTWDASDDFYLGLVLPEASVLDVGCGTGSLLAAARDAGHTGRLVGLDPDEGMLAVARRRSDVEWVLGDAASARWDREFELAVMTGHAFQALITDDEVREALAAVRNALTGTGRFAFETRNPAARAWERWTPANGTEVTRDGVTVRIEHDAELVGDVVRLSETFSGPPWPEPQVSRGSLRFLSAERLDGFLHEAGLEVAERYGDWARGPVSESSPELVTVVRRA</sequence>
<feature type="domain" description="Methyltransferase" evidence="2">
    <location>
        <begin position="31"/>
        <end position="121"/>
    </location>
</feature>
<evidence type="ECO:0000259" key="2">
    <source>
        <dbReference type="Pfam" id="PF13649"/>
    </source>
</evidence>
<dbReference type="InterPro" id="IPR029063">
    <property type="entry name" value="SAM-dependent_MTases_sf"/>
</dbReference>
<evidence type="ECO:0000256" key="1">
    <source>
        <dbReference type="ARBA" id="ARBA00022679"/>
    </source>
</evidence>
<protein>
    <submittedName>
        <fullName evidence="3">Methyltransferase family protein</fullName>
    </submittedName>
</protein>
<dbReference type="GO" id="GO:0032259">
    <property type="term" value="P:methylation"/>
    <property type="evidence" value="ECO:0007669"/>
    <property type="project" value="UniProtKB-KW"/>
</dbReference>
<dbReference type="InterPro" id="IPR041698">
    <property type="entry name" value="Methyltransf_25"/>
</dbReference>
<dbReference type="AlphaFoldDB" id="A0A2T0SP75"/>
<keyword evidence="1 3" id="KW-0808">Transferase</keyword>
<proteinExistence type="predicted"/>
<evidence type="ECO:0000313" key="4">
    <source>
        <dbReference type="Proteomes" id="UP000239494"/>
    </source>
</evidence>
<dbReference type="RefSeq" id="WP_106193692.1">
    <property type="nucleotide sequence ID" value="NZ_PVTF01000014.1"/>
</dbReference>
<evidence type="ECO:0000313" key="3">
    <source>
        <dbReference type="EMBL" id="PRY35222.1"/>
    </source>
</evidence>